<dbReference type="GO" id="GO:0005576">
    <property type="term" value="C:extracellular region"/>
    <property type="evidence" value="ECO:0007669"/>
    <property type="project" value="UniProtKB-SubCell"/>
</dbReference>
<evidence type="ECO:0000313" key="5">
    <source>
        <dbReference type="EMBL" id="QXL86638.1"/>
    </source>
</evidence>
<evidence type="ECO:0000256" key="3">
    <source>
        <dbReference type="SAM" id="MobiDB-lite"/>
    </source>
</evidence>
<evidence type="ECO:0000256" key="4">
    <source>
        <dbReference type="SAM" id="SignalP"/>
    </source>
</evidence>
<gene>
    <name evidence="5" type="ORF">KUL25_14420</name>
</gene>
<evidence type="ECO:0000256" key="1">
    <source>
        <dbReference type="ARBA" id="ARBA00004613"/>
    </source>
</evidence>
<name>A0A975TSR2_9RHOB</name>
<proteinExistence type="predicted"/>
<sequence>MIVAGSVLALLLMGLAVDGFVNPADEEADDTSPDIGNDGDMSDESGDGDGLIDLLSANDPPADASDPALSYTPLDAIDPDDDPLYLEALDIEGEDAEETGADSAWEDAEAAASPVDFLEINTFTTVESGEDVAYVDGFDPATDTLVLEFDGVDADSPEIAVEYDPAEDANIVFANGLPVTMVEGAEGMTPDHVRIVMGGNESDLEPQEQPDAAKTADLERGGDLTGPLTQTLAQEAEAADAEGPATSPTSNTPTDAHDANTSEPLTQITNLTPLLPDDITIDALLDQVTGTLTDIGGAEEMLDARAGIDDAFGTGGDDALTGSLNDEMITGGDGQDALFGDEGDDTLMAGAGNDEMHGDTGNDDLQGNAGVDFLDGGEGHDTLDGGGDRDLLFGGDGDDVLYGGAADDFLQGGMGADMLNGGSGDDTLDGVFGDGATDMDDADVLWGGDGDDHLIIGQGDTAHGGAGADTFITGSYVENAEVAGHVTDFNPTEDRIEVIFDPQESPDPTLEVLDFADGSGADIILNGEVILSVAGAQGLDPNMIDLRAMA</sequence>
<accession>A0A975TSR2</accession>
<feature type="chain" id="PRO_5037171572" description="Hemolysin type calcium-binding protein" evidence="4">
    <location>
        <begin position="24"/>
        <end position="550"/>
    </location>
</feature>
<organism evidence="5">
    <name type="scientific">Gymnodinialimonas phycosphaerae</name>
    <dbReference type="NCBI Taxonomy" id="2841589"/>
    <lineage>
        <taxon>Bacteria</taxon>
        <taxon>Pseudomonadati</taxon>
        <taxon>Pseudomonadota</taxon>
        <taxon>Alphaproteobacteria</taxon>
        <taxon>Rhodobacterales</taxon>
        <taxon>Paracoccaceae</taxon>
        <taxon>Gymnodinialimonas</taxon>
    </lineage>
</organism>
<evidence type="ECO:0000256" key="2">
    <source>
        <dbReference type="ARBA" id="ARBA00022525"/>
    </source>
</evidence>
<dbReference type="InterPro" id="IPR001343">
    <property type="entry name" value="Hemolysn_Ca-bd"/>
</dbReference>
<feature type="region of interest" description="Disordered" evidence="3">
    <location>
        <begin position="24"/>
        <end position="67"/>
    </location>
</feature>
<protein>
    <recommendedName>
        <fullName evidence="6">Hemolysin type calcium-binding protein</fullName>
    </recommendedName>
</protein>
<dbReference type="InterPro" id="IPR050557">
    <property type="entry name" value="RTX_toxin/Mannuronan_C5-epim"/>
</dbReference>
<dbReference type="PRINTS" id="PR00313">
    <property type="entry name" value="CABNDNGRPT"/>
</dbReference>
<dbReference type="GO" id="GO:0005509">
    <property type="term" value="F:calcium ion binding"/>
    <property type="evidence" value="ECO:0007669"/>
    <property type="project" value="InterPro"/>
</dbReference>
<dbReference type="InterPro" id="IPR018511">
    <property type="entry name" value="Hemolysin-typ_Ca-bd_CS"/>
</dbReference>
<reference evidence="5" key="1">
    <citation type="submission" date="2021-07" db="EMBL/GenBank/DDBJ databases">
        <title>Karlodiniumbacter phycospheric gen. nov., sp. nov., a phycosphere bacterium isolated from karlodinium veneficum.</title>
        <authorList>
            <person name="Peng Y."/>
            <person name="Jiang L."/>
            <person name="Lee J."/>
        </authorList>
    </citation>
    <scope>NUCLEOTIDE SEQUENCE</scope>
    <source>
        <strain evidence="5">N5</strain>
    </source>
</reference>
<dbReference type="PANTHER" id="PTHR38340">
    <property type="entry name" value="S-LAYER PROTEIN"/>
    <property type="match status" value="1"/>
</dbReference>
<feature type="compositionally biased region" description="Low complexity" evidence="3">
    <location>
        <begin position="55"/>
        <end position="67"/>
    </location>
</feature>
<dbReference type="InterPro" id="IPR011049">
    <property type="entry name" value="Serralysin-like_metalloprot_C"/>
</dbReference>
<dbReference type="PANTHER" id="PTHR38340:SF1">
    <property type="entry name" value="S-LAYER PROTEIN"/>
    <property type="match status" value="1"/>
</dbReference>
<feature type="region of interest" description="Disordered" evidence="3">
    <location>
        <begin position="201"/>
        <end position="266"/>
    </location>
</feature>
<dbReference type="AlphaFoldDB" id="A0A975TSR2"/>
<dbReference type="Gene3D" id="2.150.10.10">
    <property type="entry name" value="Serralysin-like metalloprotease, C-terminal"/>
    <property type="match status" value="3"/>
</dbReference>
<keyword evidence="4" id="KW-0732">Signal</keyword>
<dbReference type="SUPFAM" id="SSF51120">
    <property type="entry name" value="beta-Roll"/>
    <property type="match status" value="2"/>
</dbReference>
<feature type="region of interest" description="Disordered" evidence="3">
    <location>
        <begin position="335"/>
        <end position="381"/>
    </location>
</feature>
<dbReference type="Pfam" id="PF00353">
    <property type="entry name" value="HemolysinCabind"/>
    <property type="match status" value="4"/>
</dbReference>
<evidence type="ECO:0008006" key="6">
    <source>
        <dbReference type="Google" id="ProtNLM"/>
    </source>
</evidence>
<dbReference type="EMBL" id="CP078073">
    <property type="protein sequence ID" value="QXL86638.1"/>
    <property type="molecule type" value="Genomic_DNA"/>
</dbReference>
<dbReference type="PROSITE" id="PS00330">
    <property type="entry name" value="HEMOLYSIN_CALCIUM"/>
    <property type="match status" value="1"/>
</dbReference>
<feature type="signal peptide" evidence="4">
    <location>
        <begin position="1"/>
        <end position="23"/>
    </location>
</feature>
<comment type="subcellular location">
    <subcellularLocation>
        <location evidence="1">Secreted</location>
    </subcellularLocation>
</comment>
<keyword evidence="2" id="KW-0964">Secreted</keyword>